<protein>
    <submittedName>
        <fullName evidence="1">Uncharacterized protein</fullName>
    </submittedName>
</protein>
<organism evidence="1 2">
    <name type="scientific">Zizania palustris</name>
    <name type="common">Northern wild rice</name>
    <dbReference type="NCBI Taxonomy" id="103762"/>
    <lineage>
        <taxon>Eukaryota</taxon>
        <taxon>Viridiplantae</taxon>
        <taxon>Streptophyta</taxon>
        <taxon>Embryophyta</taxon>
        <taxon>Tracheophyta</taxon>
        <taxon>Spermatophyta</taxon>
        <taxon>Magnoliopsida</taxon>
        <taxon>Liliopsida</taxon>
        <taxon>Poales</taxon>
        <taxon>Poaceae</taxon>
        <taxon>BOP clade</taxon>
        <taxon>Oryzoideae</taxon>
        <taxon>Oryzeae</taxon>
        <taxon>Zizaniinae</taxon>
        <taxon>Zizania</taxon>
    </lineage>
</organism>
<dbReference type="Proteomes" id="UP000729402">
    <property type="component" value="Unassembled WGS sequence"/>
</dbReference>
<comment type="caution">
    <text evidence="1">The sequence shown here is derived from an EMBL/GenBank/DDBJ whole genome shotgun (WGS) entry which is preliminary data.</text>
</comment>
<reference evidence="1" key="2">
    <citation type="submission" date="2021-02" db="EMBL/GenBank/DDBJ databases">
        <authorList>
            <person name="Kimball J.A."/>
            <person name="Haas M.W."/>
            <person name="Macchietto M."/>
            <person name="Kono T."/>
            <person name="Duquette J."/>
            <person name="Shao M."/>
        </authorList>
    </citation>
    <scope>NUCLEOTIDE SEQUENCE</scope>
    <source>
        <tissue evidence="1">Fresh leaf tissue</tissue>
    </source>
</reference>
<reference evidence="1" key="1">
    <citation type="journal article" date="2021" name="bioRxiv">
        <title>Whole Genome Assembly and Annotation of Northern Wild Rice, Zizania palustris L., Supports a Whole Genome Duplication in the Zizania Genus.</title>
        <authorList>
            <person name="Haas M."/>
            <person name="Kono T."/>
            <person name="Macchietto M."/>
            <person name="Millas R."/>
            <person name="McGilp L."/>
            <person name="Shao M."/>
            <person name="Duquette J."/>
            <person name="Hirsch C.N."/>
            <person name="Kimball J."/>
        </authorList>
    </citation>
    <scope>NUCLEOTIDE SEQUENCE</scope>
    <source>
        <tissue evidence="1">Fresh leaf tissue</tissue>
    </source>
</reference>
<dbReference type="EMBL" id="JAAALK010000287">
    <property type="protein sequence ID" value="KAG8060952.1"/>
    <property type="molecule type" value="Genomic_DNA"/>
</dbReference>
<gene>
    <name evidence="1" type="ORF">GUJ93_ZPchr0002g26528</name>
</gene>
<accession>A0A8J5SDH1</accession>
<name>A0A8J5SDH1_ZIZPA</name>
<evidence type="ECO:0000313" key="1">
    <source>
        <dbReference type="EMBL" id="KAG8060952.1"/>
    </source>
</evidence>
<proteinExistence type="predicted"/>
<dbReference type="AlphaFoldDB" id="A0A8J5SDH1"/>
<sequence>MVISHRVGTRSDNYHLDHVAHATRFPRMTTHRCCHRANCPPSPSLYFNHPLQLLISDLLQLNCSTEGARSFIRFVLLIQLLPPLIRVLDCNVGILYVCGTPIFY</sequence>
<keyword evidence="2" id="KW-1185">Reference proteome</keyword>
<evidence type="ECO:0000313" key="2">
    <source>
        <dbReference type="Proteomes" id="UP000729402"/>
    </source>
</evidence>